<organism evidence="2 3">
    <name type="scientific">Lachnospira hominis</name>
    <name type="common">ex Liu et al. 2021</name>
    <dbReference type="NCBI Taxonomy" id="2763051"/>
    <lineage>
        <taxon>Bacteria</taxon>
        <taxon>Bacillati</taxon>
        <taxon>Bacillota</taxon>
        <taxon>Clostridia</taxon>
        <taxon>Lachnospirales</taxon>
        <taxon>Lachnospiraceae</taxon>
        <taxon>Lachnospira</taxon>
    </lineage>
</organism>
<proteinExistence type="predicted"/>
<comment type="caution">
    <text evidence="2">The sequence shown here is derived from an EMBL/GenBank/DDBJ whole genome shotgun (WGS) entry which is preliminary data.</text>
</comment>
<name>A0ABR7FZN7_9FIRM</name>
<dbReference type="Pfam" id="PF05016">
    <property type="entry name" value="ParE_toxin"/>
    <property type="match status" value="1"/>
</dbReference>
<gene>
    <name evidence="2" type="ORF">H8S01_06705</name>
</gene>
<evidence type="ECO:0000313" key="3">
    <source>
        <dbReference type="Proteomes" id="UP000628463"/>
    </source>
</evidence>
<reference evidence="2 3" key="1">
    <citation type="submission" date="2020-08" db="EMBL/GenBank/DDBJ databases">
        <title>Genome public.</title>
        <authorList>
            <person name="Liu C."/>
            <person name="Sun Q."/>
        </authorList>
    </citation>
    <scope>NUCLEOTIDE SEQUENCE [LARGE SCALE GENOMIC DNA]</scope>
    <source>
        <strain evidence="2 3">NSJ-43</strain>
    </source>
</reference>
<accession>A0ABR7FZN7</accession>
<evidence type="ECO:0000256" key="1">
    <source>
        <dbReference type="ARBA" id="ARBA00022649"/>
    </source>
</evidence>
<dbReference type="RefSeq" id="WP_021866317.1">
    <property type="nucleotide sequence ID" value="NZ_JACOPD010000004.1"/>
</dbReference>
<dbReference type="InterPro" id="IPR007712">
    <property type="entry name" value="RelE/ParE_toxin"/>
</dbReference>
<keyword evidence="3" id="KW-1185">Reference proteome</keyword>
<dbReference type="InterPro" id="IPR035093">
    <property type="entry name" value="RelE/ParE_toxin_dom_sf"/>
</dbReference>
<dbReference type="Proteomes" id="UP000628463">
    <property type="component" value="Unassembled WGS sequence"/>
</dbReference>
<keyword evidence="1" id="KW-1277">Toxin-antitoxin system</keyword>
<dbReference type="Gene3D" id="3.30.2310.20">
    <property type="entry name" value="RelE-like"/>
    <property type="match status" value="1"/>
</dbReference>
<dbReference type="NCBIfam" id="TIGR02385">
    <property type="entry name" value="RelE_StbE"/>
    <property type="match status" value="1"/>
</dbReference>
<dbReference type="EMBL" id="JACOPD010000004">
    <property type="protein sequence ID" value="MBC5680648.1"/>
    <property type="molecule type" value="Genomic_DNA"/>
</dbReference>
<protein>
    <submittedName>
        <fullName evidence="2">Type II toxin-antitoxin system RelE/ParE family toxin</fullName>
    </submittedName>
</protein>
<sequence length="111" mass="13182">MDNEYEVKVTRQALEHMRGIVHYISYDLMNPKAADNLLDDLKSSILKLSVLPKKHPLIEEEPWRSEGVRKIIVKNFLVYYWIDDEGNKVYVTAVIYNKRDQIKQLKNMDMQ</sequence>
<evidence type="ECO:0000313" key="2">
    <source>
        <dbReference type="EMBL" id="MBC5680648.1"/>
    </source>
</evidence>